<dbReference type="Proteomes" id="UP001458880">
    <property type="component" value="Unassembled WGS sequence"/>
</dbReference>
<dbReference type="AlphaFoldDB" id="A0AAW1I6N5"/>
<dbReference type="GO" id="GO:0005975">
    <property type="term" value="P:carbohydrate metabolic process"/>
    <property type="evidence" value="ECO:0007669"/>
    <property type="project" value="InterPro"/>
</dbReference>
<comment type="similarity">
    <text evidence="1 6">Belongs to the glycosyl hydrolase 31 family.</text>
</comment>
<dbReference type="PANTHER" id="PTHR22762">
    <property type="entry name" value="ALPHA-GLUCOSIDASE"/>
    <property type="match status" value="1"/>
</dbReference>
<accession>A0AAW1I6N5</accession>
<feature type="domain" description="Glycoside hydrolase family 31 TIM barrel" evidence="7">
    <location>
        <begin position="16"/>
        <end position="125"/>
    </location>
</feature>
<dbReference type="InterPro" id="IPR000322">
    <property type="entry name" value="Glyco_hydro_31_TIM"/>
</dbReference>
<comment type="caution">
    <text evidence="8">The sequence shown here is derived from an EMBL/GenBank/DDBJ whole genome shotgun (WGS) entry which is preliminary data.</text>
</comment>
<reference evidence="8 9" key="1">
    <citation type="journal article" date="2024" name="BMC Genomics">
        <title>De novo assembly and annotation of Popillia japonica's genome with initial clues to its potential as an invasive pest.</title>
        <authorList>
            <person name="Cucini C."/>
            <person name="Boschi S."/>
            <person name="Funari R."/>
            <person name="Cardaioli E."/>
            <person name="Iannotti N."/>
            <person name="Marturano G."/>
            <person name="Paoli F."/>
            <person name="Bruttini M."/>
            <person name="Carapelli A."/>
            <person name="Frati F."/>
            <person name="Nardi F."/>
        </authorList>
    </citation>
    <scope>NUCLEOTIDE SEQUENCE [LARGE SCALE GENOMIC DNA]</scope>
    <source>
        <strain evidence="8">DMR45628</strain>
    </source>
</reference>
<evidence type="ECO:0000256" key="2">
    <source>
        <dbReference type="ARBA" id="ARBA00022729"/>
    </source>
</evidence>
<dbReference type="EMBL" id="JASPKY010000813">
    <property type="protein sequence ID" value="KAK9685056.1"/>
    <property type="molecule type" value="Genomic_DNA"/>
</dbReference>
<dbReference type="Gene3D" id="3.20.20.80">
    <property type="entry name" value="Glycosidases"/>
    <property type="match status" value="1"/>
</dbReference>
<evidence type="ECO:0000256" key="4">
    <source>
        <dbReference type="ARBA" id="ARBA00023180"/>
    </source>
</evidence>
<evidence type="ECO:0000256" key="5">
    <source>
        <dbReference type="ARBA" id="ARBA00023295"/>
    </source>
</evidence>
<keyword evidence="9" id="KW-1185">Reference proteome</keyword>
<evidence type="ECO:0000313" key="9">
    <source>
        <dbReference type="Proteomes" id="UP001458880"/>
    </source>
</evidence>
<sequence length="126" mass="14994">MFTTLQVYEEHVPHIADSLPRYEKKTKPFVLTRSYCSSYQRYAAALTANNNSAWDYLQISYPLCSSIVVAEMSFCGAVVDRFTGNLTYELYQRWYQGVAWRPFFRAHTHQYYERRKLYLYAEDVQV</sequence>
<evidence type="ECO:0000259" key="7">
    <source>
        <dbReference type="Pfam" id="PF01055"/>
    </source>
</evidence>
<dbReference type="PANTHER" id="PTHR22762:SF54">
    <property type="entry name" value="BCDNA.GH04962"/>
    <property type="match status" value="1"/>
</dbReference>
<dbReference type="InterPro" id="IPR017853">
    <property type="entry name" value="GH"/>
</dbReference>
<organism evidence="8 9">
    <name type="scientific">Popillia japonica</name>
    <name type="common">Japanese beetle</name>
    <dbReference type="NCBI Taxonomy" id="7064"/>
    <lineage>
        <taxon>Eukaryota</taxon>
        <taxon>Metazoa</taxon>
        <taxon>Ecdysozoa</taxon>
        <taxon>Arthropoda</taxon>
        <taxon>Hexapoda</taxon>
        <taxon>Insecta</taxon>
        <taxon>Pterygota</taxon>
        <taxon>Neoptera</taxon>
        <taxon>Endopterygota</taxon>
        <taxon>Coleoptera</taxon>
        <taxon>Polyphaga</taxon>
        <taxon>Scarabaeiformia</taxon>
        <taxon>Scarabaeidae</taxon>
        <taxon>Rutelinae</taxon>
        <taxon>Popillia</taxon>
    </lineage>
</organism>
<proteinExistence type="inferred from homology"/>
<keyword evidence="2" id="KW-0732">Signal</keyword>
<evidence type="ECO:0000256" key="3">
    <source>
        <dbReference type="ARBA" id="ARBA00022801"/>
    </source>
</evidence>
<evidence type="ECO:0000256" key="1">
    <source>
        <dbReference type="ARBA" id="ARBA00007806"/>
    </source>
</evidence>
<keyword evidence="3 6" id="KW-0378">Hydrolase</keyword>
<keyword evidence="5 6" id="KW-0326">Glycosidase</keyword>
<evidence type="ECO:0000256" key="6">
    <source>
        <dbReference type="RuleBase" id="RU361185"/>
    </source>
</evidence>
<evidence type="ECO:0000313" key="8">
    <source>
        <dbReference type="EMBL" id="KAK9685056.1"/>
    </source>
</evidence>
<keyword evidence="4" id="KW-0325">Glycoprotein</keyword>
<name>A0AAW1I6N5_POPJA</name>
<dbReference type="Pfam" id="PF01055">
    <property type="entry name" value="Glyco_hydro_31_2nd"/>
    <property type="match status" value="1"/>
</dbReference>
<gene>
    <name evidence="8" type="ORF">QE152_g38332</name>
</gene>
<dbReference type="GO" id="GO:0006491">
    <property type="term" value="P:N-glycan processing"/>
    <property type="evidence" value="ECO:0007669"/>
    <property type="project" value="TreeGrafter"/>
</dbReference>
<dbReference type="SUPFAM" id="SSF51445">
    <property type="entry name" value="(Trans)glycosidases"/>
    <property type="match status" value="1"/>
</dbReference>
<protein>
    <submittedName>
        <fullName evidence="8">Glycosyl hydrolases family 31</fullName>
    </submittedName>
</protein>
<dbReference type="GO" id="GO:0090599">
    <property type="term" value="F:alpha-glucosidase activity"/>
    <property type="evidence" value="ECO:0007669"/>
    <property type="project" value="TreeGrafter"/>
</dbReference>